<evidence type="ECO:0000313" key="2">
    <source>
        <dbReference type="EMBL" id="KAK1306594.1"/>
    </source>
</evidence>
<comment type="similarity">
    <text evidence="1">Belongs to the glycosyl hydrolase 79 family.</text>
</comment>
<dbReference type="EMBL" id="JAUJYO010000010">
    <property type="protein sequence ID" value="KAK1306594.1"/>
    <property type="molecule type" value="Genomic_DNA"/>
</dbReference>
<keyword evidence="3" id="KW-1185">Reference proteome</keyword>
<dbReference type="InterPro" id="IPR005199">
    <property type="entry name" value="Glyco_hydro_79"/>
</dbReference>
<gene>
    <name evidence="2" type="ORF">QJS10_CPA10g02025</name>
</gene>
<reference evidence="2" key="1">
    <citation type="journal article" date="2023" name="Nat. Commun.">
        <title>Diploid and tetraploid genomes of Acorus and the evolution of monocots.</title>
        <authorList>
            <person name="Ma L."/>
            <person name="Liu K.W."/>
            <person name="Li Z."/>
            <person name="Hsiao Y.Y."/>
            <person name="Qi Y."/>
            <person name="Fu T."/>
            <person name="Tang G.D."/>
            <person name="Zhang D."/>
            <person name="Sun W.H."/>
            <person name="Liu D.K."/>
            <person name="Li Y."/>
            <person name="Chen G.Z."/>
            <person name="Liu X.D."/>
            <person name="Liao X.Y."/>
            <person name="Jiang Y.T."/>
            <person name="Yu X."/>
            <person name="Hao Y."/>
            <person name="Huang J."/>
            <person name="Zhao X.W."/>
            <person name="Ke S."/>
            <person name="Chen Y.Y."/>
            <person name="Wu W.L."/>
            <person name="Hsu J.L."/>
            <person name="Lin Y.F."/>
            <person name="Huang M.D."/>
            <person name="Li C.Y."/>
            <person name="Huang L."/>
            <person name="Wang Z.W."/>
            <person name="Zhao X."/>
            <person name="Zhong W.Y."/>
            <person name="Peng D.H."/>
            <person name="Ahmad S."/>
            <person name="Lan S."/>
            <person name="Zhang J.S."/>
            <person name="Tsai W.C."/>
            <person name="Van de Peer Y."/>
            <person name="Liu Z.J."/>
        </authorList>
    </citation>
    <scope>NUCLEOTIDE SEQUENCE</scope>
    <source>
        <strain evidence="2">CP</strain>
    </source>
</reference>
<reference evidence="2" key="2">
    <citation type="submission" date="2023-06" db="EMBL/GenBank/DDBJ databases">
        <authorList>
            <person name="Ma L."/>
            <person name="Liu K.-W."/>
            <person name="Li Z."/>
            <person name="Hsiao Y.-Y."/>
            <person name="Qi Y."/>
            <person name="Fu T."/>
            <person name="Tang G."/>
            <person name="Zhang D."/>
            <person name="Sun W.-H."/>
            <person name="Liu D.-K."/>
            <person name="Li Y."/>
            <person name="Chen G.-Z."/>
            <person name="Liu X.-D."/>
            <person name="Liao X.-Y."/>
            <person name="Jiang Y.-T."/>
            <person name="Yu X."/>
            <person name="Hao Y."/>
            <person name="Huang J."/>
            <person name="Zhao X.-W."/>
            <person name="Ke S."/>
            <person name="Chen Y.-Y."/>
            <person name="Wu W.-L."/>
            <person name="Hsu J.-L."/>
            <person name="Lin Y.-F."/>
            <person name="Huang M.-D."/>
            <person name="Li C.-Y."/>
            <person name="Huang L."/>
            <person name="Wang Z.-W."/>
            <person name="Zhao X."/>
            <person name="Zhong W.-Y."/>
            <person name="Peng D.-H."/>
            <person name="Ahmad S."/>
            <person name="Lan S."/>
            <person name="Zhang J.-S."/>
            <person name="Tsai W.-C."/>
            <person name="Van De Peer Y."/>
            <person name="Liu Z.-J."/>
        </authorList>
    </citation>
    <scope>NUCLEOTIDE SEQUENCE</scope>
    <source>
        <strain evidence="2">CP</strain>
        <tissue evidence="2">Leaves</tissue>
    </source>
</reference>
<organism evidence="2 3">
    <name type="scientific">Acorus calamus</name>
    <name type="common">Sweet flag</name>
    <dbReference type="NCBI Taxonomy" id="4465"/>
    <lineage>
        <taxon>Eukaryota</taxon>
        <taxon>Viridiplantae</taxon>
        <taxon>Streptophyta</taxon>
        <taxon>Embryophyta</taxon>
        <taxon>Tracheophyta</taxon>
        <taxon>Spermatophyta</taxon>
        <taxon>Magnoliopsida</taxon>
        <taxon>Liliopsida</taxon>
        <taxon>Acoraceae</taxon>
        <taxon>Acorus</taxon>
    </lineage>
</organism>
<protein>
    <submittedName>
        <fullName evidence="2">Heparanase-like protein 1</fullName>
    </submittedName>
</protein>
<dbReference type="AlphaFoldDB" id="A0AAV9E0C2"/>
<dbReference type="Proteomes" id="UP001180020">
    <property type="component" value="Unassembled WGS sequence"/>
</dbReference>
<dbReference type="InterPro" id="IPR017853">
    <property type="entry name" value="GH"/>
</dbReference>
<dbReference type="GO" id="GO:0016020">
    <property type="term" value="C:membrane"/>
    <property type="evidence" value="ECO:0007669"/>
    <property type="project" value="InterPro"/>
</dbReference>
<proteinExistence type="inferred from homology"/>
<name>A0AAV9E0C2_ACOCL</name>
<sequence length="308" mass="34174">MIMLRAIVDSVYEDSTYKPKVLGPGGFFDKQWFDEFLQSSGPNIVDGVTHHIYNLGPGDAPDLLQKIQDPVYLSEVAQTFKDAQTSVSQYGMWSAPWIGESGGAYNSGGKYVSHTFVDSFWYLDQLGMTSTFDHKVYCRQSLIGGNYGLLNTTSFIPNPDYYSALLWHRLMGTSVLSTTHEGSPYLRTYSHCSKQKPGVTLLLINLSNSTSFNITVENDMNLYPDKMTRFDQMMLQTSGLREEYHLTPNDGNVQSDVVLLNGSPLELTCDGDIPDLVPEIVDGSLPIQMAPSSIAFINIKDFQAPACA</sequence>
<dbReference type="Pfam" id="PF03662">
    <property type="entry name" value="Glyco_hydro_79n"/>
    <property type="match status" value="1"/>
</dbReference>
<dbReference type="PANTHER" id="PTHR14363">
    <property type="entry name" value="HEPARANASE-RELATED"/>
    <property type="match status" value="1"/>
</dbReference>
<dbReference type="GO" id="GO:0004566">
    <property type="term" value="F:beta-glucuronidase activity"/>
    <property type="evidence" value="ECO:0007669"/>
    <property type="project" value="TreeGrafter"/>
</dbReference>
<dbReference type="SUPFAM" id="SSF51445">
    <property type="entry name" value="(Trans)glycosidases"/>
    <property type="match status" value="1"/>
</dbReference>
<evidence type="ECO:0000313" key="3">
    <source>
        <dbReference type="Proteomes" id="UP001180020"/>
    </source>
</evidence>
<dbReference type="PANTHER" id="PTHR14363:SF13">
    <property type="entry name" value="OS07G0598400 PROTEIN"/>
    <property type="match status" value="1"/>
</dbReference>
<accession>A0AAV9E0C2</accession>
<evidence type="ECO:0000256" key="1">
    <source>
        <dbReference type="ARBA" id="ARBA00009800"/>
    </source>
</evidence>
<comment type="caution">
    <text evidence="2">The sequence shown here is derived from an EMBL/GenBank/DDBJ whole genome shotgun (WGS) entry which is preliminary data.</text>
</comment>
<dbReference type="GO" id="GO:0009505">
    <property type="term" value="C:plant-type cell wall"/>
    <property type="evidence" value="ECO:0007669"/>
    <property type="project" value="TreeGrafter"/>
</dbReference>
<dbReference type="Gene3D" id="3.20.20.80">
    <property type="entry name" value="Glycosidases"/>
    <property type="match status" value="1"/>
</dbReference>